<feature type="transmembrane region" description="Helical" evidence="1">
    <location>
        <begin position="176"/>
        <end position="197"/>
    </location>
</feature>
<evidence type="ECO:0000313" key="2">
    <source>
        <dbReference type="EMBL" id="OEU18218.1"/>
    </source>
</evidence>
<keyword evidence="1" id="KW-0812">Transmembrane</keyword>
<dbReference type="OrthoDB" id="40099at2759"/>
<keyword evidence="1" id="KW-1133">Transmembrane helix</keyword>
<proteinExistence type="predicted"/>
<dbReference type="Pfam" id="PF03842">
    <property type="entry name" value="Silic_transp"/>
    <property type="match status" value="1"/>
</dbReference>
<keyword evidence="1" id="KW-0472">Membrane</keyword>
<keyword evidence="3" id="KW-1185">Reference proteome</keyword>
<gene>
    <name evidence="2" type="primary">SIT_1</name>
    <name evidence="2" type="ORF">FRACYDRAFT_157255</name>
</gene>
<dbReference type="InParanoid" id="A0A1E7FJ95"/>
<dbReference type="KEGG" id="fcy:FRACYDRAFT_157255"/>
<organism evidence="2 3">
    <name type="scientific">Fragilariopsis cylindrus CCMP1102</name>
    <dbReference type="NCBI Taxonomy" id="635003"/>
    <lineage>
        <taxon>Eukaryota</taxon>
        <taxon>Sar</taxon>
        <taxon>Stramenopiles</taxon>
        <taxon>Ochrophyta</taxon>
        <taxon>Bacillariophyta</taxon>
        <taxon>Bacillariophyceae</taxon>
        <taxon>Bacillariophycidae</taxon>
        <taxon>Bacillariales</taxon>
        <taxon>Bacillariaceae</taxon>
        <taxon>Fragilariopsis</taxon>
    </lineage>
</organism>
<dbReference type="Proteomes" id="UP000095751">
    <property type="component" value="Unassembled WGS sequence"/>
</dbReference>
<dbReference type="EMBL" id="KV784356">
    <property type="protein sequence ID" value="OEU18218.1"/>
    <property type="molecule type" value="Genomic_DNA"/>
</dbReference>
<evidence type="ECO:0000256" key="1">
    <source>
        <dbReference type="SAM" id="Phobius"/>
    </source>
</evidence>
<name>A0A1E7FJ95_9STRA</name>
<feature type="transmembrane region" description="Helical" evidence="1">
    <location>
        <begin position="37"/>
        <end position="55"/>
    </location>
</feature>
<feature type="transmembrane region" description="Helical" evidence="1">
    <location>
        <begin position="6"/>
        <end position="25"/>
    </location>
</feature>
<dbReference type="GO" id="GO:0015708">
    <property type="term" value="P:silicic acid import across plasma membrane"/>
    <property type="evidence" value="ECO:0007669"/>
    <property type="project" value="InterPro"/>
</dbReference>
<reference evidence="2 3" key="1">
    <citation type="submission" date="2016-09" db="EMBL/GenBank/DDBJ databases">
        <title>Extensive genetic diversity and differential bi-allelic expression allows diatom success in the polar Southern Ocean.</title>
        <authorList>
            <consortium name="DOE Joint Genome Institute"/>
            <person name="Mock T."/>
            <person name="Otillar R.P."/>
            <person name="Strauss J."/>
            <person name="Dupont C."/>
            <person name="Frickenhaus S."/>
            <person name="Maumus F."/>
            <person name="Mcmullan M."/>
            <person name="Sanges R."/>
            <person name="Schmutz J."/>
            <person name="Toseland A."/>
            <person name="Valas R."/>
            <person name="Veluchamy A."/>
            <person name="Ward B.J."/>
            <person name="Allen A."/>
            <person name="Barry K."/>
            <person name="Falciatore A."/>
            <person name="Ferrante M."/>
            <person name="Fortunato A.E."/>
            <person name="Gloeckner G."/>
            <person name="Gruber A."/>
            <person name="Hipkin R."/>
            <person name="Janech M."/>
            <person name="Kroth P."/>
            <person name="Leese F."/>
            <person name="Lindquist E."/>
            <person name="Lyon B.R."/>
            <person name="Martin J."/>
            <person name="Mayer C."/>
            <person name="Parker M."/>
            <person name="Quesneville H."/>
            <person name="Raymond J."/>
            <person name="Uhlig C."/>
            <person name="Valentin K.U."/>
            <person name="Worden A.Z."/>
            <person name="Armbrust E.V."/>
            <person name="Bowler C."/>
            <person name="Green B."/>
            <person name="Moulton V."/>
            <person name="Van Oosterhout C."/>
            <person name="Grigoriev I."/>
        </authorList>
    </citation>
    <scope>NUCLEOTIDE SEQUENCE [LARGE SCALE GENOMIC DNA]</scope>
    <source>
        <strain evidence="2 3">CCMP1102</strain>
    </source>
</reference>
<accession>A0A1E7FJ95</accession>
<feature type="transmembrane region" description="Helical" evidence="1">
    <location>
        <begin position="401"/>
        <end position="421"/>
    </location>
</feature>
<feature type="non-terminal residue" evidence="2">
    <location>
        <position position="423"/>
    </location>
</feature>
<feature type="transmembrane region" description="Helical" evidence="1">
    <location>
        <begin position="209"/>
        <end position="234"/>
    </location>
</feature>
<feature type="transmembrane region" description="Helical" evidence="1">
    <location>
        <begin position="361"/>
        <end position="381"/>
    </location>
</feature>
<feature type="transmembrane region" description="Helical" evidence="1">
    <location>
        <begin position="106"/>
        <end position="127"/>
    </location>
</feature>
<dbReference type="InterPro" id="IPR004693">
    <property type="entry name" value="Silicon_transpt"/>
</dbReference>
<sequence length="423" mass="47089">NFIKTTLSMILIVFSVIVISTAIVTKQTVATSTEYNVPPILALCIFWCSLLWLAIMEGGLNCMVGLQPIPFSSYKKSHPKTYLCTKISHKENNIERFIVGRQYLDLMIVFLTSFMVSSIEDATVLGLPQWVNDIFLGSDLAVILCTIVFGQLIAQINCAHAMLDFINNYGMVVSTYVALCVEASGILHAVYFVQIIFTKIKIKPLWQRLFFWIRVIFSLAISIFAIVVFSTAIITGNTTIRDTIPVPVSFISLFILLLIGGFMEALQISIFAVKHLPKEAIDSNPTAKRNCNYILGNNNNDNEDNNSSNNSRLQSFLVGRQIAQTVIMFMIARIITVEMKNTTPGSDNTTLFGVSTQIQTIFFDSGLLNALVSTIFASLSWRVTANFFPMLYLGSPFSIWIIRLCLLVEGTGICDAAWTLAKI</sequence>
<protein>
    <submittedName>
        <fullName evidence="2">Silicon transporter</fullName>
    </submittedName>
</protein>
<feature type="transmembrane region" description="Helical" evidence="1">
    <location>
        <begin position="134"/>
        <end position="156"/>
    </location>
</feature>
<feature type="non-terminal residue" evidence="2">
    <location>
        <position position="1"/>
    </location>
</feature>
<feature type="transmembrane region" description="Helical" evidence="1">
    <location>
        <begin position="246"/>
        <end position="266"/>
    </location>
</feature>
<evidence type="ECO:0000313" key="3">
    <source>
        <dbReference type="Proteomes" id="UP000095751"/>
    </source>
</evidence>
<dbReference type="AlphaFoldDB" id="A0A1E7FJ95"/>